<dbReference type="GO" id="GO:0005686">
    <property type="term" value="C:U2 snRNP"/>
    <property type="evidence" value="ECO:0007669"/>
    <property type="project" value="TreeGrafter"/>
</dbReference>
<evidence type="ECO:0000256" key="3">
    <source>
        <dbReference type="ARBA" id="ARBA00022737"/>
    </source>
</evidence>
<comment type="subcellular location">
    <subcellularLocation>
        <location evidence="1">Nucleus</location>
    </subcellularLocation>
</comment>
<dbReference type="FunFam" id="3.30.70.330:FF:000505">
    <property type="entry name" value="Splicing factor 3B subunit 4"/>
    <property type="match status" value="1"/>
</dbReference>
<dbReference type="GO" id="GO:0000398">
    <property type="term" value="P:mRNA splicing, via spliceosome"/>
    <property type="evidence" value="ECO:0007669"/>
    <property type="project" value="UniProtKB-ARBA"/>
</dbReference>
<keyword evidence="4 6" id="KW-0694">RNA-binding</keyword>
<dbReference type="SUPFAM" id="SSF54928">
    <property type="entry name" value="RNA-binding domain, RBD"/>
    <property type="match status" value="1"/>
</dbReference>
<keyword evidence="3" id="KW-0677">Repeat</keyword>
<dbReference type="GO" id="GO:0005730">
    <property type="term" value="C:nucleolus"/>
    <property type="evidence" value="ECO:0007669"/>
    <property type="project" value="TreeGrafter"/>
</dbReference>
<evidence type="ECO:0000313" key="9">
    <source>
        <dbReference type="EMBL" id="KAA8915214.1"/>
    </source>
</evidence>
<dbReference type="AlphaFoldDB" id="A0A642V7C6"/>
<evidence type="ECO:0000256" key="2">
    <source>
        <dbReference type="ARBA" id="ARBA00008363"/>
    </source>
</evidence>
<evidence type="ECO:0000256" key="5">
    <source>
        <dbReference type="ARBA" id="ARBA00023242"/>
    </source>
</evidence>
<feature type="region of interest" description="Disordered" evidence="7">
    <location>
        <begin position="198"/>
        <end position="255"/>
    </location>
</feature>
<gene>
    <name evidence="9" type="ORF">TRICI_002571</name>
</gene>
<dbReference type="OrthoDB" id="10259687at2759"/>
<feature type="domain" description="RRM" evidence="8">
    <location>
        <begin position="102"/>
        <end position="180"/>
    </location>
</feature>
<dbReference type="FunFam" id="3.30.70.330:FF:000895">
    <property type="entry name" value="Hsh49p"/>
    <property type="match status" value="1"/>
</dbReference>
<dbReference type="GO" id="GO:0071011">
    <property type="term" value="C:precatalytic spliceosome"/>
    <property type="evidence" value="ECO:0007669"/>
    <property type="project" value="TreeGrafter"/>
</dbReference>
<organism evidence="9 10">
    <name type="scientific">Trichomonascus ciferrii</name>
    <dbReference type="NCBI Taxonomy" id="44093"/>
    <lineage>
        <taxon>Eukaryota</taxon>
        <taxon>Fungi</taxon>
        <taxon>Dikarya</taxon>
        <taxon>Ascomycota</taxon>
        <taxon>Saccharomycotina</taxon>
        <taxon>Dipodascomycetes</taxon>
        <taxon>Dipodascales</taxon>
        <taxon>Trichomonascaceae</taxon>
        <taxon>Trichomonascus</taxon>
        <taxon>Trichomonascus ciferrii complex</taxon>
    </lineage>
</organism>
<reference evidence="9" key="1">
    <citation type="journal article" date="2019" name="G3 (Bethesda)">
        <title>Genome Assemblies of Two Rare Opportunistic Yeast Pathogens: Diutina rugosa (syn. Candida rugosa) and Trichomonascus ciferrii (syn. Candida ciferrii).</title>
        <authorList>
            <person name="Mixao V."/>
            <person name="Saus E."/>
            <person name="Hansen A.P."/>
            <person name="Lass-Florl C."/>
            <person name="Gabaldon T."/>
        </authorList>
    </citation>
    <scope>NUCLEOTIDE SEQUENCE</scope>
    <source>
        <strain evidence="9">CBS 4856</strain>
    </source>
</reference>
<dbReference type="CDD" id="cd12334">
    <property type="entry name" value="RRM1_SF3B4"/>
    <property type="match status" value="1"/>
</dbReference>
<accession>A0A642V7C6</accession>
<evidence type="ECO:0000259" key="8">
    <source>
        <dbReference type="PROSITE" id="PS50102"/>
    </source>
</evidence>
<feature type="compositionally biased region" description="Pro residues" evidence="7">
    <location>
        <begin position="246"/>
        <end position="255"/>
    </location>
</feature>
<dbReference type="GO" id="GO:0003723">
    <property type="term" value="F:RNA binding"/>
    <property type="evidence" value="ECO:0007669"/>
    <property type="project" value="UniProtKB-UniRule"/>
</dbReference>
<dbReference type="PROSITE" id="PS50102">
    <property type="entry name" value="RRM"/>
    <property type="match status" value="2"/>
</dbReference>
<evidence type="ECO:0000256" key="6">
    <source>
        <dbReference type="PROSITE-ProRule" id="PRU00176"/>
    </source>
</evidence>
<evidence type="ECO:0000256" key="7">
    <source>
        <dbReference type="SAM" id="MobiDB-lite"/>
    </source>
</evidence>
<evidence type="ECO:0000313" key="10">
    <source>
        <dbReference type="Proteomes" id="UP000761534"/>
    </source>
</evidence>
<evidence type="ECO:0000256" key="1">
    <source>
        <dbReference type="ARBA" id="ARBA00004123"/>
    </source>
</evidence>
<dbReference type="EMBL" id="SWFS01000179">
    <property type="protein sequence ID" value="KAA8915214.1"/>
    <property type="molecule type" value="Genomic_DNA"/>
</dbReference>
<dbReference type="GO" id="GO:0048026">
    <property type="term" value="P:positive regulation of mRNA splicing, via spliceosome"/>
    <property type="evidence" value="ECO:0007669"/>
    <property type="project" value="TreeGrafter"/>
</dbReference>
<dbReference type="PANTHER" id="PTHR48030">
    <property type="entry name" value="SPLICING FACTOR 3B SUBUNIT 4"/>
    <property type="match status" value="1"/>
</dbReference>
<dbReference type="Proteomes" id="UP000761534">
    <property type="component" value="Unassembled WGS sequence"/>
</dbReference>
<comment type="similarity">
    <text evidence="2">Belongs to the SF3B4 family.</text>
</comment>
<dbReference type="InterPro" id="IPR035979">
    <property type="entry name" value="RBD_domain_sf"/>
</dbReference>
<dbReference type="SMART" id="SM00360">
    <property type="entry name" value="RRM"/>
    <property type="match status" value="2"/>
</dbReference>
<dbReference type="Pfam" id="PF00076">
    <property type="entry name" value="RRM_1"/>
    <property type="match status" value="2"/>
</dbReference>
<evidence type="ECO:0000256" key="4">
    <source>
        <dbReference type="ARBA" id="ARBA00022884"/>
    </source>
</evidence>
<comment type="caution">
    <text evidence="9">The sequence shown here is derived from an EMBL/GenBank/DDBJ whole genome shotgun (WGS) entry which is preliminary data.</text>
</comment>
<dbReference type="InterPro" id="IPR000504">
    <property type="entry name" value="RRM_dom"/>
</dbReference>
<dbReference type="PANTHER" id="PTHR48030:SF3">
    <property type="entry name" value="SPLICING FACTOR 3B SUBUNIT 4"/>
    <property type="match status" value="1"/>
</dbReference>
<dbReference type="InterPro" id="IPR012677">
    <property type="entry name" value="Nucleotide-bd_a/b_plait_sf"/>
</dbReference>
<dbReference type="VEuPathDB" id="FungiDB:TRICI_002571"/>
<name>A0A642V7C6_9ASCO</name>
<keyword evidence="10" id="KW-1185">Reference proteome</keyword>
<dbReference type="Gene3D" id="3.30.70.330">
    <property type="match status" value="2"/>
</dbReference>
<proteinExistence type="inferred from homology"/>
<dbReference type="InterPro" id="IPR052084">
    <property type="entry name" value="SF3B4_spliceosome_assoc"/>
</dbReference>
<feature type="domain" description="RRM" evidence="8">
    <location>
        <begin position="14"/>
        <end position="92"/>
    </location>
</feature>
<protein>
    <recommendedName>
        <fullName evidence="8">RRM domain-containing protein</fullName>
    </recommendedName>
</protein>
<dbReference type="InterPro" id="IPR034158">
    <property type="entry name" value="SF3B4_RRM1"/>
</dbReference>
<sequence length="255" mass="28450">MSKPIKETERNQDATVYIGNIDEEADEEIIYELMLQAGPVVAVHLPKDRVNQTHQGYGFCEFRSEKDADYASLIMNYIRLYGKPLRVNKASLDKQKNLDIGADLFVGNLDPMVDEKVLYNTFSTFGTLISQPKLARDEKMASKGYGFVSFDSFEASDRALEAMNNQYLMNKPCQVDYAFKKDGKGERHGDEAERLLATQAKKNNYSVADPLAKPSPAPSLQFSASPTPIPPPPPSGFQSKQTNPKYVPPPPPPIR</sequence>
<keyword evidence="5" id="KW-0539">Nucleus</keyword>